<dbReference type="InterPro" id="IPR050093">
    <property type="entry name" value="ABC_SmlMolc_Importer"/>
</dbReference>
<name>A0A1H2Q944_9GAMM</name>
<evidence type="ECO:0000256" key="3">
    <source>
        <dbReference type="ARBA" id="ARBA00022741"/>
    </source>
</evidence>
<comment type="catalytic activity">
    <reaction evidence="7">
        <text>ATP + H2O + polyamine-[polyamine-binding protein]Side 1 = ADP + phosphate + polyamineSide 2 + [polyamine-binding protein]Side 1.</text>
        <dbReference type="EC" id="7.6.2.11"/>
    </reaction>
</comment>
<evidence type="ECO:0000313" key="10">
    <source>
        <dbReference type="Proteomes" id="UP000198500"/>
    </source>
</evidence>
<dbReference type="STRING" id="574349.SAMN05443545_10126"/>
<dbReference type="Pfam" id="PF00005">
    <property type="entry name" value="ABC_tran"/>
    <property type="match status" value="1"/>
</dbReference>
<evidence type="ECO:0000256" key="2">
    <source>
        <dbReference type="ARBA" id="ARBA00022475"/>
    </source>
</evidence>
<dbReference type="GO" id="GO:0015417">
    <property type="term" value="F:ABC-type polyamine transporter activity"/>
    <property type="evidence" value="ECO:0007669"/>
    <property type="project" value="UniProtKB-EC"/>
</dbReference>
<comment type="function">
    <text evidence="7">Part of the ABC transporter complex PotABCD involved in spermidine/putrescine import. Responsible for energy coupling to the transport system.</text>
</comment>
<keyword evidence="4 7" id="KW-0067">ATP-binding</keyword>
<dbReference type="PANTHER" id="PTHR42781:SF4">
    <property type="entry name" value="SPERMIDINE_PUTRESCINE IMPORT ATP-BINDING PROTEIN POTA"/>
    <property type="match status" value="1"/>
</dbReference>
<dbReference type="InterPro" id="IPR013611">
    <property type="entry name" value="Transp-assoc_OB_typ2"/>
</dbReference>
<dbReference type="InterPro" id="IPR027417">
    <property type="entry name" value="P-loop_NTPase"/>
</dbReference>
<evidence type="ECO:0000256" key="5">
    <source>
        <dbReference type="ARBA" id="ARBA00022967"/>
    </source>
</evidence>
<dbReference type="InterPro" id="IPR017871">
    <property type="entry name" value="ABC_transporter-like_CS"/>
</dbReference>
<evidence type="ECO:0000256" key="4">
    <source>
        <dbReference type="ARBA" id="ARBA00022840"/>
    </source>
</evidence>
<proteinExistence type="inferred from homology"/>
<keyword evidence="10" id="KW-1185">Reference proteome</keyword>
<organism evidence="9 10">
    <name type="scientific">Aidingimonas halophila</name>
    <dbReference type="NCBI Taxonomy" id="574349"/>
    <lineage>
        <taxon>Bacteria</taxon>
        <taxon>Pseudomonadati</taxon>
        <taxon>Pseudomonadota</taxon>
        <taxon>Gammaproteobacteria</taxon>
        <taxon>Oceanospirillales</taxon>
        <taxon>Halomonadaceae</taxon>
        <taxon>Aidingimonas</taxon>
    </lineage>
</organism>
<dbReference type="PROSITE" id="PS00211">
    <property type="entry name" value="ABC_TRANSPORTER_1"/>
    <property type="match status" value="1"/>
</dbReference>
<sequence>MTSTLLSLANIEKRFGELRAVNGVSLDIRENEFFALLGASGSGKTTLLRMLAGFDMPSSGHILLDGHDISQVPPNHRPVNLMFQSYALFPHMTVAQNIAYGLEMEKLPRTEINERVDEMLSTIQLTHLAERKPEQLSGGQRQRVALGRALVKRPRLLLLDEPLGALDKKLRGEMQLELKHIQNTFGITFIVVTHDQEEALVMADRIAILKDGELLQCGSPHEIYEYPVNRFAADFIGVMNFLPARVDSGALRAVNGSRIAAPLPADLKPGDNALAAVRPERLRLGVADADNCLNGRISAMAYHGLDLHLHLETPVSPHPVMVRLTADAAEGHPFSVGEEVSVGWSARDTRVFTA</sequence>
<dbReference type="InterPro" id="IPR003593">
    <property type="entry name" value="AAA+_ATPase"/>
</dbReference>
<dbReference type="Gene3D" id="2.40.50.140">
    <property type="entry name" value="Nucleic acid-binding proteins"/>
    <property type="match status" value="1"/>
</dbReference>
<evidence type="ECO:0000313" key="9">
    <source>
        <dbReference type="EMBL" id="SDW03703.1"/>
    </source>
</evidence>
<protein>
    <recommendedName>
        <fullName evidence="7">Spermidine/putrescine import ATP-binding protein PotA</fullName>
        <ecNumber evidence="7">7.6.2.11</ecNumber>
    </recommendedName>
</protein>
<dbReference type="Gene3D" id="3.40.50.300">
    <property type="entry name" value="P-loop containing nucleotide triphosphate hydrolases"/>
    <property type="match status" value="1"/>
</dbReference>
<dbReference type="InterPro" id="IPR003439">
    <property type="entry name" value="ABC_transporter-like_ATP-bd"/>
</dbReference>
<dbReference type="Pfam" id="PF08402">
    <property type="entry name" value="TOBE_2"/>
    <property type="match status" value="1"/>
</dbReference>
<keyword evidence="1 7" id="KW-0813">Transport</keyword>
<dbReference type="Proteomes" id="UP000198500">
    <property type="component" value="Unassembled WGS sequence"/>
</dbReference>
<dbReference type="OrthoDB" id="9802264at2"/>
<dbReference type="InterPro" id="IPR008995">
    <property type="entry name" value="Mo/tungstate-bd_C_term_dom"/>
</dbReference>
<dbReference type="EC" id="7.6.2.11" evidence="7"/>
<dbReference type="PANTHER" id="PTHR42781">
    <property type="entry name" value="SPERMIDINE/PUTRESCINE IMPORT ATP-BINDING PROTEIN POTA"/>
    <property type="match status" value="1"/>
</dbReference>
<reference evidence="9 10" key="1">
    <citation type="submission" date="2016-10" db="EMBL/GenBank/DDBJ databases">
        <authorList>
            <person name="de Groot N.N."/>
        </authorList>
    </citation>
    <scope>NUCLEOTIDE SEQUENCE [LARGE SCALE GENOMIC DNA]</scope>
    <source>
        <strain evidence="9 10">DSM 19219</strain>
    </source>
</reference>
<keyword evidence="5 7" id="KW-1278">Translocase</keyword>
<dbReference type="EMBL" id="FNNI01000001">
    <property type="protein sequence ID" value="SDW03703.1"/>
    <property type="molecule type" value="Genomic_DNA"/>
</dbReference>
<evidence type="ECO:0000256" key="7">
    <source>
        <dbReference type="RuleBase" id="RU364083"/>
    </source>
</evidence>
<dbReference type="RefSeq" id="WP_092567456.1">
    <property type="nucleotide sequence ID" value="NZ_BMXH01000001.1"/>
</dbReference>
<dbReference type="GO" id="GO:0015847">
    <property type="term" value="P:putrescine transport"/>
    <property type="evidence" value="ECO:0007669"/>
    <property type="project" value="UniProtKB-ARBA"/>
</dbReference>
<dbReference type="InterPro" id="IPR005893">
    <property type="entry name" value="PotA-like"/>
</dbReference>
<dbReference type="SUPFAM" id="SSF52540">
    <property type="entry name" value="P-loop containing nucleoside triphosphate hydrolases"/>
    <property type="match status" value="1"/>
</dbReference>
<dbReference type="InterPro" id="IPR012340">
    <property type="entry name" value="NA-bd_OB-fold"/>
</dbReference>
<evidence type="ECO:0000256" key="6">
    <source>
        <dbReference type="ARBA" id="ARBA00023136"/>
    </source>
</evidence>
<dbReference type="AlphaFoldDB" id="A0A1H2Q944"/>
<dbReference type="FunFam" id="3.40.50.300:FF:000133">
    <property type="entry name" value="Spermidine/putrescine import ATP-binding protein PotA"/>
    <property type="match status" value="1"/>
</dbReference>
<gene>
    <name evidence="7" type="primary">potA</name>
    <name evidence="9" type="ORF">SAMN05443545_10126</name>
</gene>
<dbReference type="NCBIfam" id="TIGR01187">
    <property type="entry name" value="potA"/>
    <property type="match status" value="1"/>
</dbReference>
<comment type="similarity">
    <text evidence="7">Belongs to the ABC transporter superfamily. Spermidine/putrescine importer (TC 3.A.1.11.1) family.</text>
</comment>
<accession>A0A1H2Q944</accession>
<evidence type="ECO:0000259" key="8">
    <source>
        <dbReference type="PROSITE" id="PS50893"/>
    </source>
</evidence>
<evidence type="ECO:0000256" key="1">
    <source>
        <dbReference type="ARBA" id="ARBA00022448"/>
    </source>
</evidence>
<dbReference type="GO" id="GO:0016887">
    <property type="term" value="F:ATP hydrolysis activity"/>
    <property type="evidence" value="ECO:0007669"/>
    <property type="project" value="InterPro"/>
</dbReference>
<dbReference type="SUPFAM" id="SSF50331">
    <property type="entry name" value="MOP-like"/>
    <property type="match status" value="1"/>
</dbReference>
<dbReference type="PROSITE" id="PS50893">
    <property type="entry name" value="ABC_TRANSPORTER_2"/>
    <property type="match status" value="1"/>
</dbReference>
<dbReference type="Gene3D" id="2.40.50.100">
    <property type="match status" value="1"/>
</dbReference>
<dbReference type="SMART" id="SM00382">
    <property type="entry name" value="AAA"/>
    <property type="match status" value="1"/>
</dbReference>
<keyword evidence="2 7" id="KW-1003">Cell membrane</keyword>
<feature type="domain" description="ABC transporter" evidence="8">
    <location>
        <begin position="6"/>
        <end position="236"/>
    </location>
</feature>
<dbReference type="GO" id="GO:0043190">
    <property type="term" value="C:ATP-binding cassette (ABC) transporter complex"/>
    <property type="evidence" value="ECO:0007669"/>
    <property type="project" value="InterPro"/>
</dbReference>
<dbReference type="GO" id="GO:0005524">
    <property type="term" value="F:ATP binding"/>
    <property type="evidence" value="ECO:0007669"/>
    <property type="project" value="UniProtKB-KW"/>
</dbReference>
<keyword evidence="6 7" id="KW-0472">Membrane</keyword>
<keyword evidence="3 7" id="KW-0547">Nucleotide-binding</keyword>
<comment type="subunit">
    <text evidence="7">The complex is composed of two ATP-binding proteins (PotA), two transmembrane proteins (PotB and PotC) and a solute-binding protein (PotD).</text>
</comment>